<evidence type="ECO:0000256" key="10">
    <source>
        <dbReference type="ARBA" id="ARBA00023012"/>
    </source>
</evidence>
<sequence>MRSTTMPTSAAAPRRPASAAGFTTDPRMLAAPMLLGAVVCLMVIAALATSRSAGLVAALWLAGGTAAGGWMLAPRRPAANICYGAMLGAAFLTGNLLAGNPAPLAFMFTCANMLEVTAAVFLVRRFAPRMRVQTVKGLGRFLLASAVIAPALGAGVAAVILSNLGRGELWPMFQTWWLGHALSFAVVPPFMIAGSRYLKAGLQWRVMAQHLLALGLVGAVATLVFTNEKAPGSFLILPLMILVASRARVAGAAAALVLVAAISILLTRAGQGPLHVYGLSLLTTVQLAQLFVLTGCLPALWVAALLEERDELARQARAGQLRAERASDSKSRLLANVAHEIKSPIAGVIGIGELWGSGKLGLVSAEQKDMSEMLVRTARQIENFAKDLLDVAHAEAGTVRVNLKPVDVGALIEDVRGAVALTPEARGLQWIVPPMDEAVTVMADSVRLHQVLANLASNAVKYGASGGEVRFAIERPAVDVVRIIVADRGPGLSPEKQALLYEPFNRLGMERSKVEGHGIGLALARRLTELQNGRIGVDSAEGQGCAFWVELPAA</sequence>
<feature type="transmembrane region" description="Helical" evidence="12">
    <location>
        <begin position="247"/>
        <end position="267"/>
    </location>
</feature>
<dbReference type="PANTHER" id="PTHR43711">
    <property type="entry name" value="TWO-COMPONENT HISTIDINE KINASE"/>
    <property type="match status" value="1"/>
</dbReference>
<feature type="transmembrane region" description="Helical" evidence="12">
    <location>
        <begin position="176"/>
        <end position="198"/>
    </location>
</feature>
<dbReference type="GO" id="GO:0004497">
    <property type="term" value="F:monooxygenase activity"/>
    <property type="evidence" value="ECO:0007669"/>
    <property type="project" value="UniProtKB-KW"/>
</dbReference>
<dbReference type="PANTHER" id="PTHR43711:SF1">
    <property type="entry name" value="HISTIDINE KINASE 1"/>
    <property type="match status" value="1"/>
</dbReference>
<feature type="transmembrane region" description="Helical" evidence="12">
    <location>
        <begin position="210"/>
        <end position="227"/>
    </location>
</feature>
<dbReference type="SUPFAM" id="SSF55874">
    <property type="entry name" value="ATPase domain of HSP90 chaperone/DNA topoisomerase II/histidine kinase"/>
    <property type="match status" value="1"/>
</dbReference>
<reference evidence="14" key="1">
    <citation type="submission" date="2023-07" db="EMBL/GenBank/DDBJ databases">
        <title>Brevundimonas soil sp. nov., isolated from the soil of chemical plant.</title>
        <authorList>
            <person name="Wu N."/>
        </authorList>
    </citation>
    <scope>NUCLEOTIDE SEQUENCE</scope>
    <source>
        <strain evidence="14">XZ-24</strain>
    </source>
</reference>
<keyword evidence="6" id="KW-0808">Transferase</keyword>
<keyword evidence="11 12" id="KW-0472">Membrane</keyword>
<dbReference type="Gene3D" id="3.30.565.10">
    <property type="entry name" value="Histidine kinase-like ATPase, C-terminal domain"/>
    <property type="match status" value="1"/>
</dbReference>
<evidence type="ECO:0000313" key="14">
    <source>
        <dbReference type="EMBL" id="MDO1560015.1"/>
    </source>
</evidence>
<keyword evidence="14" id="KW-0560">Oxidoreductase</keyword>
<keyword evidence="14" id="KW-0547">Nucleotide-binding</keyword>
<dbReference type="InterPro" id="IPR050736">
    <property type="entry name" value="Sensor_HK_Regulatory"/>
</dbReference>
<dbReference type="InterPro" id="IPR003661">
    <property type="entry name" value="HisK_dim/P_dom"/>
</dbReference>
<dbReference type="EC" id="2.7.13.3" evidence="3"/>
<dbReference type="EMBL" id="JAUKTR010000005">
    <property type="protein sequence ID" value="MDO1560015.1"/>
    <property type="molecule type" value="Genomic_DNA"/>
</dbReference>
<protein>
    <recommendedName>
        <fullName evidence="3">histidine kinase</fullName>
        <ecNumber evidence="3">2.7.13.3</ecNumber>
    </recommendedName>
</protein>
<dbReference type="InterPro" id="IPR005467">
    <property type="entry name" value="His_kinase_dom"/>
</dbReference>
<dbReference type="InterPro" id="IPR036097">
    <property type="entry name" value="HisK_dim/P_sf"/>
</dbReference>
<dbReference type="InterPro" id="IPR003594">
    <property type="entry name" value="HATPase_dom"/>
</dbReference>
<evidence type="ECO:0000256" key="11">
    <source>
        <dbReference type="ARBA" id="ARBA00023136"/>
    </source>
</evidence>
<dbReference type="Pfam" id="PF05231">
    <property type="entry name" value="MASE1"/>
    <property type="match status" value="1"/>
</dbReference>
<dbReference type="Pfam" id="PF00512">
    <property type="entry name" value="HisKA"/>
    <property type="match status" value="1"/>
</dbReference>
<dbReference type="SMART" id="SM00387">
    <property type="entry name" value="HATPase_c"/>
    <property type="match status" value="1"/>
</dbReference>
<dbReference type="SUPFAM" id="SSF47384">
    <property type="entry name" value="Homodimeric domain of signal transducing histidine kinase"/>
    <property type="match status" value="1"/>
</dbReference>
<feature type="transmembrane region" description="Helical" evidence="12">
    <location>
        <begin position="279"/>
        <end position="306"/>
    </location>
</feature>
<comment type="catalytic activity">
    <reaction evidence="1">
        <text>ATP + protein L-histidine = ADP + protein N-phospho-L-histidine.</text>
        <dbReference type="EC" id="2.7.13.3"/>
    </reaction>
</comment>
<evidence type="ECO:0000256" key="3">
    <source>
        <dbReference type="ARBA" id="ARBA00012438"/>
    </source>
</evidence>
<dbReference type="InterPro" id="IPR007895">
    <property type="entry name" value="MASE1"/>
</dbReference>
<evidence type="ECO:0000256" key="4">
    <source>
        <dbReference type="ARBA" id="ARBA00022475"/>
    </source>
</evidence>
<dbReference type="InterPro" id="IPR036890">
    <property type="entry name" value="HATPase_C_sf"/>
</dbReference>
<evidence type="ECO:0000256" key="9">
    <source>
        <dbReference type="ARBA" id="ARBA00022989"/>
    </source>
</evidence>
<dbReference type="RefSeq" id="WP_302110447.1">
    <property type="nucleotide sequence ID" value="NZ_JAUKTR010000005.1"/>
</dbReference>
<keyword evidence="5" id="KW-0597">Phosphoprotein</keyword>
<keyword evidence="8" id="KW-0418">Kinase</keyword>
<keyword evidence="14" id="KW-0067">ATP-binding</keyword>
<evidence type="ECO:0000256" key="6">
    <source>
        <dbReference type="ARBA" id="ARBA00022679"/>
    </source>
</evidence>
<feature type="transmembrane region" description="Helical" evidence="12">
    <location>
        <begin position="80"/>
        <end position="98"/>
    </location>
</feature>
<feature type="domain" description="Histidine kinase" evidence="13">
    <location>
        <begin position="336"/>
        <end position="554"/>
    </location>
</feature>
<evidence type="ECO:0000256" key="1">
    <source>
        <dbReference type="ARBA" id="ARBA00000085"/>
    </source>
</evidence>
<evidence type="ECO:0000256" key="8">
    <source>
        <dbReference type="ARBA" id="ARBA00022777"/>
    </source>
</evidence>
<dbReference type="Pfam" id="PF02518">
    <property type="entry name" value="HATPase_c"/>
    <property type="match status" value="1"/>
</dbReference>
<keyword evidence="9 12" id="KW-1133">Transmembrane helix</keyword>
<dbReference type="CDD" id="cd00082">
    <property type="entry name" value="HisKA"/>
    <property type="match status" value="1"/>
</dbReference>
<evidence type="ECO:0000256" key="5">
    <source>
        <dbReference type="ARBA" id="ARBA00022553"/>
    </source>
</evidence>
<keyword evidence="7 12" id="KW-0812">Transmembrane</keyword>
<dbReference type="SMART" id="SM00388">
    <property type="entry name" value="HisKA"/>
    <property type="match status" value="1"/>
</dbReference>
<evidence type="ECO:0000313" key="15">
    <source>
        <dbReference type="Proteomes" id="UP001169063"/>
    </source>
</evidence>
<gene>
    <name evidence="14" type="ORF">Q0812_11315</name>
</gene>
<feature type="transmembrane region" description="Helical" evidence="12">
    <location>
        <begin position="54"/>
        <end position="73"/>
    </location>
</feature>
<feature type="transmembrane region" description="Helical" evidence="12">
    <location>
        <begin position="143"/>
        <end position="164"/>
    </location>
</feature>
<comment type="subcellular location">
    <subcellularLocation>
        <location evidence="2">Cell membrane</location>
        <topology evidence="2">Multi-pass membrane protein</topology>
    </subcellularLocation>
</comment>
<evidence type="ECO:0000256" key="12">
    <source>
        <dbReference type="SAM" id="Phobius"/>
    </source>
</evidence>
<dbReference type="Proteomes" id="UP001169063">
    <property type="component" value="Unassembled WGS sequence"/>
</dbReference>
<evidence type="ECO:0000256" key="2">
    <source>
        <dbReference type="ARBA" id="ARBA00004651"/>
    </source>
</evidence>
<keyword evidence="4" id="KW-1003">Cell membrane</keyword>
<dbReference type="GO" id="GO:0005524">
    <property type="term" value="F:ATP binding"/>
    <property type="evidence" value="ECO:0007669"/>
    <property type="project" value="UniProtKB-KW"/>
</dbReference>
<evidence type="ECO:0000256" key="7">
    <source>
        <dbReference type="ARBA" id="ARBA00022692"/>
    </source>
</evidence>
<dbReference type="Gene3D" id="1.10.287.130">
    <property type="match status" value="1"/>
</dbReference>
<comment type="caution">
    <text evidence="14">The sequence shown here is derived from an EMBL/GenBank/DDBJ whole genome shotgun (WGS) entry which is preliminary data.</text>
</comment>
<dbReference type="InterPro" id="IPR004358">
    <property type="entry name" value="Sig_transdc_His_kin-like_C"/>
</dbReference>
<evidence type="ECO:0000259" key="13">
    <source>
        <dbReference type="PROSITE" id="PS50109"/>
    </source>
</evidence>
<proteinExistence type="predicted"/>
<feature type="transmembrane region" description="Helical" evidence="12">
    <location>
        <begin position="104"/>
        <end position="123"/>
    </location>
</feature>
<name>A0ABT8SPG9_9CAUL</name>
<feature type="transmembrane region" description="Helical" evidence="12">
    <location>
        <begin position="29"/>
        <end position="48"/>
    </location>
</feature>
<dbReference type="PRINTS" id="PR00344">
    <property type="entry name" value="BCTRLSENSOR"/>
</dbReference>
<accession>A0ABT8SPG9</accession>
<keyword evidence="14" id="KW-0503">Monooxygenase</keyword>
<keyword evidence="15" id="KW-1185">Reference proteome</keyword>
<dbReference type="PROSITE" id="PS50109">
    <property type="entry name" value="HIS_KIN"/>
    <property type="match status" value="1"/>
</dbReference>
<organism evidence="14 15">
    <name type="scientific">Peiella sedimenti</name>
    <dbReference type="NCBI Taxonomy" id="3061083"/>
    <lineage>
        <taxon>Bacteria</taxon>
        <taxon>Pseudomonadati</taxon>
        <taxon>Pseudomonadota</taxon>
        <taxon>Alphaproteobacteria</taxon>
        <taxon>Caulobacterales</taxon>
        <taxon>Caulobacteraceae</taxon>
        <taxon>Peiella</taxon>
    </lineage>
</organism>
<keyword evidence="10" id="KW-0902">Two-component regulatory system</keyword>